<sequence>MGSPWSVQQGVRESQGCLQCARAAAAWCPEPRVPSGLSGASGQCQMHCTWFAQCWEGARISSAMLLLLQGCYTGAQWTAPLCSPSSSDLALAERAQRADSARGLGRAEGSWASGREGVRWERRMEREWRCGGVYTRGYPPFQTICLTAAQWTGSRILSVYFWKRRSARLPPSSREAWSAARWDSCPERRGVRRQGGRFSSGYTVSGYTSSAERTASSTQLSAHTSEVTEARLRTGQAQAQKVKLTSGATPPPVSPLGGAALQGAALLSLLALQVALCRCDKPAALPASPGEPFQVYWNAPTQQCHTRHGAPLALGPFGIVANPAQAFAGPRLAIFYLDQLGLYPFYNGSGWPVNGGCPQNASLLAHSEKLASDVRRSLPWPAFSGLAVVDWEEWRPQWERNWADKEVYQRKSRELVRALRPDWPPGKVERQAVWEFDTAARRFLTETLRQARGLRPGGLWGLYLFPDCYNHEYKRGFRNYTGRCPPLELRRNDALGWLFSESKALYPSVYLQGELRSSPQARLFARARVGEALRVASSTPSPASLPVFVYSRPFYAYSLAPLTESWIRLDSSRFPLAENPPAHESSFTSSRLGNTRLSGRRGRGRERVSSAVSAEAAVPRVQNCNKHTEALFRQMDLVSTIGESAALGASGVVLWGGVDYSRSRDICLQLNTYLKSTLGPYILNVTTAARLCSRHLCSSRGRCVRRERDSDAFLHLDARAFRIQVRPGDGREGEPLVSVQGELSRAARARLRQAFRCHCYQGRTGGQCQSPDSRAPRTQPGTALLFSVLCAVCTWQLWGR</sequence>
<evidence type="ECO:0000256" key="5">
    <source>
        <dbReference type="RuleBase" id="RU610713"/>
    </source>
</evidence>
<dbReference type="InterPro" id="IPR013785">
    <property type="entry name" value="Aldolase_TIM"/>
</dbReference>
<feature type="compositionally biased region" description="Polar residues" evidence="6">
    <location>
        <begin position="213"/>
        <end position="225"/>
    </location>
</feature>
<name>A0A8J7NR39_ATRSP</name>
<evidence type="ECO:0000256" key="1">
    <source>
        <dbReference type="ARBA" id="ARBA00000251"/>
    </source>
</evidence>
<comment type="catalytic activity">
    <reaction evidence="1 5">
        <text>Random hydrolysis of (1-&gt;4)-linkages between N-acetyl-beta-D-glucosamine and D-glucuronate residues in hyaluronate.</text>
        <dbReference type="EC" id="3.2.1.35"/>
    </reaction>
</comment>
<dbReference type="PANTHER" id="PTHR11769">
    <property type="entry name" value="HYALURONIDASE"/>
    <property type="match status" value="1"/>
</dbReference>
<keyword evidence="8" id="KW-1185">Reference proteome</keyword>
<dbReference type="Proteomes" id="UP000736164">
    <property type="component" value="Unassembled WGS sequence"/>
</dbReference>
<evidence type="ECO:0000256" key="4">
    <source>
        <dbReference type="ARBA" id="ARBA00023295"/>
    </source>
</evidence>
<keyword evidence="5" id="KW-0378">Hydrolase</keyword>
<dbReference type="Pfam" id="PF01630">
    <property type="entry name" value="Glyco_hydro_56"/>
    <property type="match status" value="2"/>
</dbReference>
<dbReference type="PRINTS" id="PR00846">
    <property type="entry name" value="GLHYDRLASE56"/>
</dbReference>
<dbReference type="EMBL" id="JAAWVO010036623">
    <property type="protein sequence ID" value="MBN3317631.1"/>
    <property type="molecule type" value="Genomic_DNA"/>
</dbReference>
<feature type="non-terminal residue" evidence="7">
    <location>
        <position position="1"/>
    </location>
</feature>
<dbReference type="InterPro" id="IPR017853">
    <property type="entry name" value="GH"/>
</dbReference>
<evidence type="ECO:0000313" key="7">
    <source>
        <dbReference type="EMBL" id="MBN3317631.1"/>
    </source>
</evidence>
<dbReference type="GO" id="GO:0031410">
    <property type="term" value="C:cytoplasmic vesicle"/>
    <property type="evidence" value="ECO:0007669"/>
    <property type="project" value="TreeGrafter"/>
</dbReference>
<comment type="caution">
    <text evidence="7">The sequence shown here is derived from an EMBL/GenBank/DDBJ whole genome shotgun (WGS) entry which is preliminary data.</text>
</comment>
<feature type="region of interest" description="Disordered" evidence="6">
    <location>
        <begin position="580"/>
        <end position="609"/>
    </location>
</feature>
<dbReference type="Gene3D" id="3.20.20.70">
    <property type="entry name" value="Aldolase class I"/>
    <property type="match status" value="1"/>
</dbReference>
<dbReference type="GO" id="GO:0030214">
    <property type="term" value="P:hyaluronan catabolic process"/>
    <property type="evidence" value="ECO:0007669"/>
    <property type="project" value="TreeGrafter"/>
</dbReference>
<keyword evidence="4 5" id="KW-0326">Glycosidase</keyword>
<accession>A0A8J7NR39</accession>
<organism evidence="7 8">
    <name type="scientific">Atractosteus spatula</name>
    <name type="common">Alligator gar</name>
    <name type="synonym">Lepisosteus spatula</name>
    <dbReference type="NCBI Taxonomy" id="7917"/>
    <lineage>
        <taxon>Eukaryota</taxon>
        <taxon>Metazoa</taxon>
        <taxon>Chordata</taxon>
        <taxon>Craniata</taxon>
        <taxon>Vertebrata</taxon>
        <taxon>Euteleostomi</taxon>
        <taxon>Actinopterygii</taxon>
        <taxon>Neopterygii</taxon>
        <taxon>Holostei</taxon>
        <taxon>Semionotiformes</taxon>
        <taxon>Lepisosteidae</taxon>
        <taxon>Atractosteus</taxon>
    </lineage>
</organism>
<keyword evidence="3" id="KW-1015">Disulfide bond</keyword>
<dbReference type="GO" id="GO:0004415">
    <property type="term" value="F:hyalurononglucosaminidase activity"/>
    <property type="evidence" value="ECO:0007669"/>
    <property type="project" value="UniProtKB-UniRule"/>
</dbReference>
<dbReference type="SUPFAM" id="SSF51445">
    <property type="entry name" value="(Trans)glycosidases"/>
    <property type="match status" value="2"/>
</dbReference>
<dbReference type="EC" id="3.2.1.35" evidence="5"/>
<dbReference type="AlphaFoldDB" id="A0A8J7NR39"/>
<feature type="region of interest" description="Disordered" evidence="6">
    <location>
        <begin position="213"/>
        <end position="238"/>
    </location>
</feature>
<dbReference type="GO" id="GO:0005975">
    <property type="term" value="P:carbohydrate metabolic process"/>
    <property type="evidence" value="ECO:0007669"/>
    <property type="project" value="InterPro"/>
</dbReference>
<feature type="non-terminal residue" evidence="7">
    <location>
        <position position="800"/>
    </location>
</feature>
<dbReference type="InterPro" id="IPR018155">
    <property type="entry name" value="Hyaluronidase"/>
</dbReference>
<protein>
    <recommendedName>
        <fullName evidence="5">Hyaluronidase</fullName>
        <ecNumber evidence="5">3.2.1.35</ecNumber>
    </recommendedName>
</protein>
<evidence type="ECO:0000256" key="2">
    <source>
        <dbReference type="ARBA" id="ARBA00008871"/>
    </source>
</evidence>
<evidence type="ECO:0000256" key="3">
    <source>
        <dbReference type="ARBA" id="ARBA00023157"/>
    </source>
</evidence>
<gene>
    <name evidence="7" type="primary">Hyal2_0</name>
    <name evidence="7" type="ORF">GTO95_0008565</name>
</gene>
<dbReference type="PANTHER" id="PTHR11769:SF37">
    <property type="entry name" value="HYALURONIDASE"/>
    <property type="match status" value="1"/>
</dbReference>
<evidence type="ECO:0000256" key="6">
    <source>
        <dbReference type="SAM" id="MobiDB-lite"/>
    </source>
</evidence>
<reference evidence="7" key="1">
    <citation type="journal article" date="2021" name="Cell">
        <title>Tracing the genetic footprints of vertebrate landing in non-teleost ray-finned fishes.</title>
        <authorList>
            <person name="Bi X."/>
            <person name="Wang K."/>
            <person name="Yang L."/>
            <person name="Pan H."/>
            <person name="Jiang H."/>
            <person name="Wei Q."/>
            <person name="Fang M."/>
            <person name="Yu H."/>
            <person name="Zhu C."/>
            <person name="Cai Y."/>
            <person name="He Y."/>
            <person name="Gan X."/>
            <person name="Zeng H."/>
            <person name="Yu D."/>
            <person name="Zhu Y."/>
            <person name="Jiang H."/>
            <person name="Qiu Q."/>
            <person name="Yang H."/>
            <person name="Zhang Y.E."/>
            <person name="Wang W."/>
            <person name="Zhu M."/>
            <person name="He S."/>
            <person name="Zhang G."/>
        </authorList>
    </citation>
    <scope>NUCLEOTIDE SEQUENCE</scope>
    <source>
        <strain evidence="7">Allg_001</strain>
    </source>
</reference>
<evidence type="ECO:0000313" key="8">
    <source>
        <dbReference type="Proteomes" id="UP000736164"/>
    </source>
</evidence>
<comment type="similarity">
    <text evidence="2 5">Belongs to the glycosyl hydrolase 56 family.</text>
</comment>
<proteinExistence type="inferred from homology"/>